<name>A0AAD5EA49_UMBRA</name>
<dbReference type="Proteomes" id="UP001206595">
    <property type="component" value="Unassembled WGS sequence"/>
</dbReference>
<evidence type="ECO:0000313" key="3">
    <source>
        <dbReference type="Proteomes" id="UP001206595"/>
    </source>
</evidence>
<dbReference type="AlphaFoldDB" id="A0AAD5EA49"/>
<dbReference type="PANTHER" id="PTHR43781">
    <property type="entry name" value="SACCHAROPINE DEHYDROGENASE"/>
    <property type="match status" value="1"/>
</dbReference>
<reference evidence="2" key="1">
    <citation type="submission" date="2021-06" db="EMBL/GenBank/DDBJ databases">
        <authorList>
            <consortium name="DOE Joint Genome Institute"/>
            <person name="Mondo S.J."/>
            <person name="Amses K.R."/>
            <person name="Simmons D.R."/>
            <person name="Longcore J.E."/>
            <person name="Seto K."/>
            <person name="Alves G.H."/>
            <person name="Bonds A.E."/>
            <person name="Quandt C.A."/>
            <person name="Davis W.J."/>
            <person name="Chang Y."/>
            <person name="Letcher P.M."/>
            <person name="Powell M.J."/>
            <person name="Kuo A."/>
            <person name="Labutti K."/>
            <person name="Pangilinan J."/>
            <person name="Andreopoulos W."/>
            <person name="Tritt A."/>
            <person name="Riley R."/>
            <person name="Hundley H."/>
            <person name="Johnson J."/>
            <person name="Lipzen A."/>
            <person name="Barry K."/>
            <person name="Berbee M.L."/>
            <person name="Buchler N.E."/>
            <person name="Grigoriev I.V."/>
            <person name="Spatafora J.W."/>
            <person name="Stajich J.E."/>
            <person name="James T.Y."/>
        </authorList>
    </citation>
    <scope>NUCLEOTIDE SEQUENCE</scope>
    <source>
        <strain evidence="2">AG</strain>
    </source>
</reference>
<evidence type="ECO:0000313" key="2">
    <source>
        <dbReference type="EMBL" id="KAI8578455.1"/>
    </source>
</evidence>
<dbReference type="RefSeq" id="XP_051443459.1">
    <property type="nucleotide sequence ID" value="XM_051589985.1"/>
</dbReference>
<dbReference type="SUPFAM" id="SSF51735">
    <property type="entry name" value="NAD(P)-binding Rossmann-fold domains"/>
    <property type="match status" value="1"/>
</dbReference>
<dbReference type="Pfam" id="PF03435">
    <property type="entry name" value="Sacchrp_dh_NADP"/>
    <property type="match status" value="1"/>
</dbReference>
<proteinExistence type="predicted"/>
<comment type="caution">
    <text evidence="2">The sequence shown here is derived from an EMBL/GenBank/DDBJ whole genome shotgun (WGS) entry which is preliminary data.</text>
</comment>
<feature type="domain" description="Saccharopine dehydrogenase NADP binding" evidence="1">
    <location>
        <begin position="3"/>
        <end position="124"/>
    </location>
</feature>
<keyword evidence="3" id="KW-1185">Reference proteome</keyword>
<dbReference type="GeneID" id="75915330"/>
<organism evidence="2 3">
    <name type="scientific">Umbelopsis ramanniana AG</name>
    <dbReference type="NCBI Taxonomy" id="1314678"/>
    <lineage>
        <taxon>Eukaryota</taxon>
        <taxon>Fungi</taxon>
        <taxon>Fungi incertae sedis</taxon>
        <taxon>Mucoromycota</taxon>
        <taxon>Mucoromycotina</taxon>
        <taxon>Umbelopsidomycetes</taxon>
        <taxon>Umbelopsidales</taxon>
        <taxon>Umbelopsidaceae</taxon>
        <taxon>Umbelopsis</taxon>
    </lineage>
</organism>
<sequence length="405" mass="44699">MTVMIYGCTGYMGTMVSEAMAQHPQLSQLCVLSGRSTTKVRNLATRLSLPWCSFKLSDSLIDHYLKDIKVVLNMAGPYIETTEPLIMSCIRTHTDYLDISKEQQSLQLLFQSLSAQIQSANIIAIPGLGFDSVATDCLAALLRHHLPTATHLNLSFAFSNIADGIPVSRGIWKTNVRNMFSAADMNLACVEGAIQEVPLFYKSRTVTFPNAGKALVATAGGANCYIASRSTHIENIDTFIPIDVNIMRLILFLWRVFAFLLRWIPLMHWFILHVMDYSLTKGPTEYQRKGKRIDVWGEVRDAQQGKVIRGSIQVMEAYGFAQQAAIQGVLRIISDRHISPGVWTPSQAFGPEFVLSIPGTVAYTFVKFEHNQQTAKSSVSSTASATTTASKLAAQSIPPLLHGSH</sequence>
<evidence type="ECO:0000259" key="1">
    <source>
        <dbReference type="Pfam" id="PF03435"/>
    </source>
</evidence>
<dbReference type="PANTHER" id="PTHR43781:SF1">
    <property type="entry name" value="SACCHAROPINE DEHYDROGENASE"/>
    <property type="match status" value="1"/>
</dbReference>
<dbReference type="Gene3D" id="3.40.50.720">
    <property type="entry name" value="NAD(P)-binding Rossmann-like Domain"/>
    <property type="match status" value="1"/>
</dbReference>
<reference evidence="2" key="2">
    <citation type="journal article" date="2022" name="Proc. Natl. Acad. Sci. U.S.A.">
        <title>Diploid-dominant life cycles characterize the early evolution of Fungi.</title>
        <authorList>
            <person name="Amses K.R."/>
            <person name="Simmons D.R."/>
            <person name="Longcore J.E."/>
            <person name="Mondo S.J."/>
            <person name="Seto K."/>
            <person name="Jeronimo G.H."/>
            <person name="Bonds A.E."/>
            <person name="Quandt C.A."/>
            <person name="Davis W.J."/>
            <person name="Chang Y."/>
            <person name="Federici B.A."/>
            <person name="Kuo A."/>
            <person name="LaButti K."/>
            <person name="Pangilinan J."/>
            <person name="Andreopoulos W."/>
            <person name="Tritt A."/>
            <person name="Riley R."/>
            <person name="Hundley H."/>
            <person name="Johnson J."/>
            <person name="Lipzen A."/>
            <person name="Barry K."/>
            <person name="Lang B.F."/>
            <person name="Cuomo C.A."/>
            <person name="Buchler N.E."/>
            <person name="Grigoriev I.V."/>
            <person name="Spatafora J.W."/>
            <person name="Stajich J.E."/>
            <person name="James T.Y."/>
        </authorList>
    </citation>
    <scope>NUCLEOTIDE SEQUENCE</scope>
    <source>
        <strain evidence="2">AG</strain>
    </source>
</reference>
<dbReference type="InterPro" id="IPR036291">
    <property type="entry name" value="NAD(P)-bd_dom_sf"/>
</dbReference>
<dbReference type="EMBL" id="MU620929">
    <property type="protein sequence ID" value="KAI8578455.1"/>
    <property type="molecule type" value="Genomic_DNA"/>
</dbReference>
<accession>A0AAD5EA49</accession>
<protein>
    <recommendedName>
        <fullName evidence="1">Saccharopine dehydrogenase NADP binding domain-containing protein</fullName>
    </recommendedName>
</protein>
<gene>
    <name evidence="2" type="ORF">K450DRAFT_246884</name>
</gene>
<dbReference type="InterPro" id="IPR005097">
    <property type="entry name" value="Sacchrp_dh_NADP-bd"/>
</dbReference>